<evidence type="ECO:0000256" key="2">
    <source>
        <dbReference type="ARBA" id="ARBA00022670"/>
    </source>
</evidence>
<dbReference type="InterPro" id="IPR038765">
    <property type="entry name" value="Papain-like_cys_pep_sf"/>
</dbReference>
<evidence type="ECO:0000313" key="6">
    <source>
        <dbReference type="EMBL" id="MFB5681757.1"/>
    </source>
</evidence>
<accession>A0ABV5B7T5</accession>
<name>A0ABV5B7T5_9BACL</name>
<evidence type="ECO:0000256" key="3">
    <source>
        <dbReference type="ARBA" id="ARBA00022801"/>
    </source>
</evidence>
<dbReference type="Pfam" id="PF00877">
    <property type="entry name" value="NLPC_P60"/>
    <property type="match status" value="1"/>
</dbReference>
<comment type="similarity">
    <text evidence="1">Belongs to the peptidase C40 family.</text>
</comment>
<feature type="domain" description="NlpC/P60" evidence="5">
    <location>
        <begin position="196"/>
        <end position="320"/>
    </location>
</feature>
<keyword evidence="4" id="KW-0788">Thiol protease</keyword>
<evidence type="ECO:0000256" key="1">
    <source>
        <dbReference type="ARBA" id="ARBA00007074"/>
    </source>
</evidence>
<dbReference type="InterPro" id="IPR051202">
    <property type="entry name" value="Peptidase_C40"/>
</dbReference>
<keyword evidence="7" id="KW-1185">Reference proteome</keyword>
<dbReference type="InterPro" id="IPR041382">
    <property type="entry name" value="SH3_16"/>
</dbReference>
<dbReference type="SUPFAM" id="SSF54001">
    <property type="entry name" value="Cysteine proteinases"/>
    <property type="match status" value="1"/>
</dbReference>
<dbReference type="PANTHER" id="PTHR47053">
    <property type="entry name" value="MUREIN DD-ENDOPEPTIDASE MEPH-RELATED"/>
    <property type="match status" value="1"/>
</dbReference>
<dbReference type="Proteomes" id="UP001580407">
    <property type="component" value="Unassembled WGS sequence"/>
</dbReference>
<sequence length="322" mass="34860">MLFPPGLAGAAGANCSPAKAAGKHYINVAVATLWKSPSINRTLDRPSLTNPVDIGKWTASMTVSQRRWLTGRTETQALYGQEVRLLQEKGSWAKVAVVDQTTAKSKYGYPGWLPKSQIAMTTSAYDGCPFAVVSAKTAALYEQDKHTKALELSFNTRLPVAARENGWIKVYIPAGGTAWLRAQDALVYEQASDIPQPSGEDLVSTGKLFLGLPYLWAGISAYGFDCSGFTSTVYGFHGIKLPRDASDQIKQGSPMALDELKPGDLMFFAYNQGKGKVHHVAMYAGDGKMIHSPKAGKTVEIISIKTPAYAQEFAGARRYIGE</sequence>
<evidence type="ECO:0000259" key="5">
    <source>
        <dbReference type="PROSITE" id="PS51935"/>
    </source>
</evidence>
<evidence type="ECO:0000256" key="4">
    <source>
        <dbReference type="ARBA" id="ARBA00022807"/>
    </source>
</evidence>
<reference evidence="6 7" key="1">
    <citation type="submission" date="2024-09" db="EMBL/GenBank/DDBJ databases">
        <authorList>
            <person name="Ruan L."/>
        </authorList>
    </citation>
    <scope>NUCLEOTIDE SEQUENCE [LARGE SCALE GENOMIC DNA]</scope>
    <source>
        <strain evidence="6 7">D33</strain>
    </source>
</reference>
<protein>
    <submittedName>
        <fullName evidence="6">NlpC/P60 family protein</fullName>
    </submittedName>
</protein>
<dbReference type="PANTHER" id="PTHR47053:SF3">
    <property type="entry name" value="GAMMA-D-GLUTAMYL-L-LYSINE DIPEPTIDYL-PEPTIDASE"/>
    <property type="match status" value="1"/>
</dbReference>
<dbReference type="Pfam" id="PF23795">
    <property type="entry name" value="SH3_YKFC_2nd"/>
    <property type="match status" value="1"/>
</dbReference>
<dbReference type="EMBL" id="JBHILM010000012">
    <property type="protein sequence ID" value="MFB5681757.1"/>
    <property type="molecule type" value="Genomic_DNA"/>
</dbReference>
<dbReference type="Pfam" id="PF18348">
    <property type="entry name" value="SH3_16"/>
    <property type="match status" value="1"/>
</dbReference>
<comment type="caution">
    <text evidence="6">The sequence shown here is derived from an EMBL/GenBank/DDBJ whole genome shotgun (WGS) entry which is preliminary data.</text>
</comment>
<keyword evidence="2" id="KW-0645">Protease</keyword>
<dbReference type="Gene3D" id="3.90.1720.10">
    <property type="entry name" value="endopeptidase domain like (from Nostoc punctiforme)"/>
    <property type="match status" value="1"/>
</dbReference>
<evidence type="ECO:0000313" key="7">
    <source>
        <dbReference type="Proteomes" id="UP001580407"/>
    </source>
</evidence>
<dbReference type="Gene3D" id="2.30.30.40">
    <property type="entry name" value="SH3 Domains"/>
    <property type="match status" value="2"/>
</dbReference>
<keyword evidence="3" id="KW-0378">Hydrolase</keyword>
<organism evidence="6 7">
    <name type="scientific">Paenibacillus terreus</name>
    <dbReference type="NCBI Taxonomy" id="1387834"/>
    <lineage>
        <taxon>Bacteria</taxon>
        <taxon>Bacillati</taxon>
        <taxon>Bacillota</taxon>
        <taxon>Bacilli</taxon>
        <taxon>Bacillales</taxon>
        <taxon>Paenibacillaceae</taxon>
        <taxon>Paenibacillus</taxon>
    </lineage>
</organism>
<dbReference type="InterPro" id="IPR000064">
    <property type="entry name" value="NLP_P60_dom"/>
</dbReference>
<gene>
    <name evidence="6" type="ORF">ACE3NQ_12615</name>
</gene>
<proteinExistence type="inferred from homology"/>
<dbReference type="InterPro" id="IPR057812">
    <property type="entry name" value="SH3_YKFC_2nd"/>
</dbReference>
<dbReference type="RefSeq" id="WP_375525534.1">
    <property type="nucleotide sequence ID" value="NZ_JBHILM010000012.1"/>
</dbReference>
<dbReference type="PROSITE" id="PS51935">
    <property type="entry name" value="NLPC_P60"/>
    <property type="match status" value="1"/>
</dbReference>